<dbReference type="Proteomes" id="UP000054018">
    <property type="component" value="Unassembled WGS sequence"/>
</dbReference>
<keyword evidence="2" id="KW-1185">Reference proteome</keyword>
<dbReference type="EMBL" id="KN833691">
    <property type="protein sequence ID" value="KIK28836.1"/>
    <property type="molecule type" value="Genomic_DNA"/>
</dbReference>
<reference evidence="2" key="2">
    <citation type="submission" date="2015-01" db="EMBL/GenBank/DDBJ databases">
        <title>Evolutionary Origins and Diversification of the Mycorrhizal Mutualists.</title>
        <authorList>
            <consortium name="DOE Joint Genome Institute"/>
            <consortium name="Mycorrhizal Genomics Consortium"/>
            <person name="Kohler A."/>
            <person name="Kuo A."/>
            <person name="Nagy L.G."/>
            <person name="Floudas D."/>
            <person name="Copeland A."/>
            <person name="Barry K.W."/>
            <person name="Cichocki N."/>
            <person name="Veneault-Fourrey C."/>
            <person name="LaButti K."/>
            <person name="Lindquist E.A."/>
            <person name="Lipzen A."/>
            <person name="Lundell T."/>
            <person name="Morin E."/>
            <person name="Murat C."/>
            <person name="Riley R."/>
            <person name="Ohm R."/>
            <person name="Sun H."/>
            <person name="Tunlid A."/>
            <person name="Henrissat B."/>
            <person name="Grigoriev I.V."/>
            <person name="Hibbett D.S."/>
            <person name="Martin F."/>
        </authorList>
    </citation>
    <scope>NUCLEOTIDE SEQUENCE [LARGE SCALE GENOMIC DNA]</scope>
    <source>
        <strain evidence="2">441</strain>
    </source>
</reference>
<gene>
    <name evidence="1" type="ORF">PISMIDRAFT_673068</name>
</gene>
<sequence>MAASSLQNWLAPMFVAHAPKVPKTPPIFETPESRPKKQDFSFCLTSQDPVQHWEW</sequence>
<dbReference type="HOGENOM" id="CLU_3033314_0_0_1"/>
<reference evidence="1 2" key="1">
    <citation type="submission" date="2014-04" db="EMBL/GenBank/DDBJ databases">
        <authorList>
            <consortium name="DOE Joint Genome Institute"/>
            <person name="Kuo A."/>
            <person name="Kohler A."/>
            <person name="Costa M.D."/>
            <person name="Nagy L.G."/>
            <person name="Floudas D."/>
            <person name="Copeland A."/>
            <person name="Barry K.W."/>
            <person name="Cichocki N."/>
            <person name="Veneault-Fourrey C."/>
            <person name="LaButti K."/>
            <person name="Lindquist E.A."/>
            <person name="Lipzen A."/>
            <person name="Lundell T."/>
            <person name="Morin E."/>
            <person name="Murat C."/>
            <person name="Sun H."/>
            <person name="Tunlid A."/>
            <person name="Henrissat B."/>
            <person name="Grigoriev I.V."/>
            <person name="Hibbett D.S."/>
            <person name="Martin F."/>
            <person name="Nordberg H.P."/>
            <person name="Cantor M.N."/>
            <person name="Hua S.X."/>
        </authorList>
    </citation>
    <scope>NUCLEOTIDE SEQUENCE [LARGE SCALE GENOMIC DNA]</scope>
    <source>
        <strain evidence="1 2">441</strain>
    </source>
</reference>
<name>A0A0C9ZHT5_9AGAM</name>
<evidence type="ECO:0000313" key="2">
    <source>
        <dbReference type="Proteomes" id="UP000054018"/>
    </source>
</evidence>
<dbReference type="AlphaFoldDB" id="A0A0C9ZHT5"/>
<proteinExistence type="predicted"/>
<accession>A0A0C9ZHT5</accession>
<evidence type="ECO:0000313" key="1">
    <source>
        <dbReference type="EMBL" id="KIK28836.1"/>
    </source>
</evidence>
<organism evidence="1 2">
    <name type="scientific">Pisolithus microcarpus 441</name>
    <dbReference type="NCBI Taxonomy" id="765257"/>
    <lineage>
        <taxon>Eukaryota</taxon>
        <taxon>Fungi</taxon>
        <taxon>Dikarya</taxon>
        <taxon>Basidiomycota</taxon>
        <taxon>Agaricomycotina</taxon>
        <taxon>Agaricomycetes</taxon>
        <taxon>Agaricomycetidae</taxon>
        <taxon>Boletales</taxon>
        <taxon>Sclerodermatineae</taxon>
        <taxon>Pisolithaceae</taxon>
        <taxon>Pisolithus</taxon>
    </lineage>
</organism>
<protein>
    <submittedName>
        <fullName evidence="1">Unplaced genomic scaffold scaffold_7, whole genome shotgun sequence</fullName>
    </submittedName>
</protein>